<organism evidence="2 3">
    <name type="scientific">Cephalotus follicularis</name>
    <name type="common">Albany pitcher plant</name>
    <dbReference type="NCBI Taxonomy" id="3775"/>
    <lineage>
        <taxon>Eukaryota</taxon>
        <taxon>Viridiplantae</taxon>
        <taxon>Streptophyta</taxon>
        <taxon>Embryophyta</taxon>
        <taxon>Tracheophyta</taxon>
        <taxon>Spermatophyta</taxon>
        <taxon>Magnoliopsida</taxon>
        <taxon>eudicotyledons</taxon>
        <taxon>Gunneridae</taxon>
        <taxon>Pentapetalae</taxon>
        <taxon>rosids</taxon>
        <taxon>fabids</taxon>
        <taxon>Oxalidales</taxon>
        <taxon>Cephalotaceae</taxon>
        <taxon>Cephalotus</taxon>
    </lineage>
</organism>
<dbReference type="PROSITE" id="PS51934">
    <property type="entry name" value="LRAT"/>
    <property type="match status" value="1"/>
</dbReference>
<dbReference type="EMBL" id="BDDD01006510">
    <property type="protein sequence ID" value="GAV90700.1"/>
    <property type="molecule type" value="Genomic_DNA"/>
</dbReference>
<proteinExistence type="predicted"/>
<gene>
    <name evidence="2" type="ORF">CFOL_v3_34106</name>
</gene>
<evidence type="ECO:0000313" key="2">
    <source>
        <dbReference type="EMBL" id="GAV90700.1"/>
    </source>
</evidence>
<reference evidence="3" key="1">
    <citation type="submission" date="2016-04" db="EMBL/GenBank/DDBJ databases">
        <title>Cephalotus genome sequencing.</title>
        <authorList>
            <person name="Fukushima K."/>
            <person name="Hasebe M."/>
            <person name="Fang X."/>
        </authorList>
    </citation>
    <scope>NUCLEOTIDE SEQUENCE [LARGE SCALE GENOMIC DNA]</scope>
    <source>
        <strain evidence="3">cv. St1</strain>
    </source>
</reference>
<dbReference type="Proteomes" id="UP000187406">
    <property type="component" value="Unassembled WGS sequence"/>
</dbReference>
<feature type="non-terminal residue" evidence="2">
    <location>
        <position position="151"/>
    </location>
</feature>
<keyword evidence="3" id="KW-1185">Reference proteome</keyword>
<dbReference type="OrthoDB" id="68610at2759"/>
<protein>
    <submittedName>
        <fullName evidence="2">LRAT domain-containing protein</fullName>
    </submittedName>
</protein>
<name>A0A1Q3DDZ7_CEPFO</name>
<dbReference type="PANTHER" id="PTHR46137:SF1">
    <property type="entry name" value="LRAT DOMAIN-CONTAINING PROTEIN"/>
    <property type="match status" value="1"/>
</dbReference>
<dbReference type="Pfam" id="PF04970">
    <property type="entry name" value="LRAT"/>
    <property type="match status" value="1"/>
</dbReference>
<comment type="caution">
    <text evidence="2">The sequence shown here is derived from an EMBL/GenBank/DDBJ whole genome shotgun (WGS) entry which is preliminary data.</text>
</comment>
<evidence type="ECO:0000259" key="1">
    <source>
        <dbReference type="PROSITE" id="PS51934"/>
    </source>
</evidence>
<dbReference type="InterPro" id="IPR007053">
    <property type="entry name" value="LRAT_dom"/>
</dbReference>
<dbReference type="Gene3D" id="3.90.1720.10">
    <property type="entry name" value="endopeptidase domain like (from Nostoc punctiforme)"/>
    <property type="match status" value="1"/>
</dbReference>
<feature type="non-terminal residue" evidence="2">
    <location>
        <position position="1"/>
    </location>
</feature>
<dbReference type="InterPro" id="IPR038765">
    <property type="entry name" value="Papain-like_cys_pep_sf"/>
</dbReference>
<dbReference type="PANTHER" id="PTHR46137">
    <property type="entry name" value="OS05G0310600 PROTEIN"/>
    <property type="match status" value="1"/>
</dbReference>
<dbReference type="AlphaFoldDB" id="A0A1Q3DDZ7"/>
<evidence type="ECO:0000313" key="3">
    <source>
        <dbReference type="Proteomes" id="UP000187406"/>
    </source>
</evidence>
<feature type="domain" description="LRAT" evidence="1">
    <location>
        <begin position="13"/>
        <end position="151"/>
    </location>
</feature>
<accession>A0A1Q3DDZ7</accession>
<sequence length="151" mass="16683">VDKKDLQPGDHIFAKRALALYSHHGIYVGDKQVIHFNTPEEVIATIANENPTLRLIPCGMCGYIRGSPGIGIMKTCIDHYGKKLYLYKYGVSWPKVLKSHGTCCPYQSKPLQEAVKTANERLNGFGKCNLLASNCKHFATFCSTGTTFSGQ</sequence>
<dbReference type="SUPFAM" id="SSF54001">
    <property type="entry name" value="Cysteine proteinases"/>
    <property type="match status" value="1"/>
</dbReference>
<dbReference type="InParanoid" id="A0A1Q3DDZ7"/>